<dbReference type="STRING" id="1798680.A3J66_03460"/>
<organism evidence="2 3">
    <name type="scientific">Candidatus Magasanikbacteria bacterium RIFCSPHIGHO2_02_FULL_47_14</name>
    <dbReference type="NCBI Taxonomy" id="1798680"/>
    <lineage>
        <taxon>Bacteria</taxon>
        <taxon>Candidatus Magasanikiibacteriota</taxon>
    </lineage>
</organism>
<proteinExistence type="predicted"/>
<dbReference type="EMBL" id="MFQB01000007">
    <property type="protein sequence ID" value="OGH68751.1"/>
    <property type="molecule type" value="Genomic_DNA"/>
</dbReference>
<dbReference type="Proteomes" id="UP000176282">
    <property type="component" value="Unassembled WGS sequence"/>
</dbReference>
<comment type="caution">
    <text evidence="2">The sequence shown here is derived from an EMBL/GenBank/DDBJ whole genome shotgun (WGS) entry which is preliminary data.</text>
</comment>
<dbReference type="AlphaFoldDB" id="A0A1F6MAT4"/>
<keyword evidence="1" id="KW-0472">Membrane</keyword>
<feature type="transmembrane region" description="Helical" evidence="1">
    <location>
        <begin position="50"/>
        <end position="68"/>
    </location>
</feature>
<reference evidence="2 3" key="1">
    <citation type="journal article" date="2016" name="Nat. Commun.">
        <title>Thousands of microbial genomes shed light on interconnected biogeochemical processes in an aquifer system.</title>
        <authorList>
            <person name="Anantharaman K."/>
            <person name="Brown C.T."/>
            <person name="Hug L.A."/>
            <person name="Sharon I."/>
            <person name="Castelle C.J."/>
            <person name="Probst A.J."/>
            <person name="Thomas B.C."/>
            <person name="Singh A."/>
            <person name="Wilkins M.J."/>
            <person name="Karaoz U."/>
            <person name="Brodie E.L."/>
            <person name="Williams K.H."/>
            <person name="Hubbard S.S."/>
            <person name="Banfield J.F."/>
        </authorList>
    </citation>
    <scope>NUCLEOTIDE SEQUENCE [LARGE SCALE GENOMIC DNA]</scope>
</reference>
<gene>
    <name evidence="2" type="ORF">A3J66_03460</name>
</gene>
<protein>
    <submittedName>
        <fullName evidence="2">Uncharacterized protein</fullName>
    </submittedName>
</protein>
<feature type="transmembrane region" description="Helical" evidence="1">
    <location>
        <begin position="202"/>
        <end position="221"/>
    </location>
</feature>
<feature type="transmembrane region" description="Helical" evidence="1">
    <location>
        <begin position="110"/>
        <end position="132"/>
    </location>
</feature>
<evidence type="ECO:0000256" key="1">
    <source>
        <dbReference type="SAM" id="Phobius"/>
    </source>
</evidence>
<keyword evidence="1" id="KW-0812">Transmembrane</keyword>
<keyword evidence="1" id="KW-1133">Transmembrane helix</keyword>
<accession>A0A1F6MAT4</accession>
<feature type="transmembrane region" description="Helical" evidence="1">
    <location>
        <begin position="233"/>
        <end position="259"/>
    </location>
</feature>
<sequence length="270" mass="30616">MLDILYSFLRTLALEIVGLFGIFFALGFVLSKLQTAVQTNYHRTIGWKGILLTAWIGTPIHEISHIFFAKIFRHRITHVSLFKPNKITGNLGHVEHSYNSLSLYQRIGNFFIGVAPMVGGSLVLAILLFFLVPNARDIYHTIDGITHDGLRAVTRVPEIIKLLFADANIQEKSFWIFLFVSFCIAAHIAPSKQDQKEMWGGFLSFAALLALLNIIPFLLHVDPLQYVARISVVLSVCVTLLIYALLVSFIHYIFTLVILRIPFRLLKKHL</sequence>
<evidence type="ECO:0000313" key="3">
    <source>
        <dbReference type="Proteomes" id="UP000176282"/>
    </source>
</evidence>
<feature type="transmembrane region" description="Helical" evidence="1">
    <location>
        <begin position="12"/>
        <end position="30"/>
    </location>
</feature>
<feature type="transmembrane region" description="Helical" evidence="1">
    <location>
        <begin position="173"/>
        <end position="190"/>
    </location>
</feature>
<evidence type="ECO:0000313" key="2">
    <source>
        <dbReference type="EMBL" id="OGH68751.1"/>
    </source>
</evidence>
<name>A0A1F6MAT4_9BACT</name>